<organism evidence="3 4">
    <name type="scientific">Quercus lobata</name>
    <name type="common">Valley oak</name>
    <dbReference type="NCBI Taxonomy" id="97700"/>
    <lineage>
        <taxon>Eukaryota</taxon>
        <taxon>Viridiplantae</taxon>
        <taxon>Streptophyta</taxon>
        <taxon>Embryophyta</taxon>
        <taxon>Tracheophyta</taxon>
        <taxon>Spermatophyta</taxon>
        <taxon>Magnoliopsida</taxon>
        <taxon>eudicotyledons</taxon>
        <taxon>Gunneridae</taxon>
        <taxon>Pentapetalae</taxon>
        <taxon>rosids</taxon>
        <taxon>fabids</taxon>
        <taxon>Fagales</taxon>
        <taxon>Fagaceae</taxon>
        <taxon>Quercus</taxon>
    </lineage>
</organism>
<dbReference type="EnsemblPlants" id="QL02p079562:mrna">
    <property type="protein sequence ID" value="QL02p079562:mrna"/>
    <property type="gene ID" value="QL02p079562"/>
</dbReference>
<name>A0A7N2QZW4_QUELO</name>
<proteinExistence type="inferred from homology"/>
<dbReference type="Gene3D" id="2.60.110.10">
    <property type="entry name" value="Thaumatin"/>
    <property type="match status" value="1"/>
</dbReference>
<dbReference type="PANTHER" id="PTHR31048">
    <property type="entry name" value="OS03G0233200 PROTEIN"/>
    <property type="match status" value="1"/>
</dbReference>
<sequence>MKLLDQLVTAFFLFLASHLLLTGSVATNQVTLYVHNKCLFPIWPATAPNTGYPVIADGGFYLPSGQTQRIYVQLTWSGRIWARTGCKFNSNRIPACETGDCDRKLACYGLIGKPPVTLVQIALQEDQSKSSFYDVSLVDGYNIPVSVTIRQTPELCIIRGCLQNVNDFCPQELEVLNENGEVVACKSACAWLLMLTIFVVGMSLGPQKSASLPSTQKSLRMLVLLTIAMFLTHPHHW</sequence>
<dbReference type="SMART" id="SM00205">
    <property type="entry name" value="THN"/>
    <property type="match status" value="1"/>
</dbReference>
<dbReference type="Proteomes" id="UP000594261">
    <property type="component" value="Chromosome 2"/>
</dbReference>
<evidence type="ECO:0000256" key="2">
    <source>
        <dbReference type="SAM" id="SignalP"/>
    </source>
</evidence>
<keyword evidence="2" id="KW-0732">Signal</keyword>
<reference evidence="4" key="1">
    <citation type="journal article" date="2016" name="G3 (Bethesda)">
        <title>First Draft Assembly and Annotation of the Genome of a California Endemic Oak Quercus lobata Nee (Fagaceae).</title>
        <authorList>
            <person name="Sork V.L."/>
            <person name="Fitz-Gibbon S.T."/>
            <person name="Puiu D."/>
            <person name="Crepeau M."/>
            <person name="Gugger P.F."/>
            <person name="Sherman R."/>
            <person name="Stevens K."/>
            <person name="Langley C.H."/>
            <person name="Pellegrini M."/>
            <person name="Salzberg S.L."/>
        </authorList>
    </citation>
    <scope>NUCLEOTIDE SEQUENCE [LARGE SCALE GENOMIC DNA]</scope>
    <source>
        <strain evidence="4">cv. SW786</strain>
    </source>
</reference>
<dbReference type="PROSITE" id="PS51367">
    <property type="entry name" value="THAUMATIN_2"/>
    <property type="match status" value="1"/>
</dbReference>
<keyword evidence="4" id="KW-1185">Reference proteome</keyword>
<comment type="similarity">
    <text evidence="1">Belongs to the thaumatin family.</text>
</comment>
<dbReference type="Gramene" id="QL02p079562:mrna">
    <property type="protein sequence ID" value="QL02p079562:mrna"/>
    <property type="gene ID" value="QL02p079562"/>
</dbReference>
<feature type="chain" id="PRO_5029476365" description="Thaumatin-like protein" evidence="2">
    <location>
        <begin position="27"/>
        <end position="237"/>
    </location>
</feature>
<feature type="signal peptide" evidence="2">
    <location>
        <begin position="1"/>
        <end position="26"/>
    </location>
</feature>
<dbReference type="PRINTS" id="PR00347">
    <property type="entry name" value="THAUMATIN"/>
</dbReference>
<accession>A0A7N2QZW4</accession>
<dbReference type="Pfam" id="PF00314">
    <property type="entry name" value="Thaumatin"/>
    <property type="match status" value="1"/>
</dbReference>
<evidence type="ECO:0008006" key="5">
    <source>
        <dbReference type="Google" id="ProtNLM"/>
    </source>
</evidence>
<dbReference type="OMA" id="HTTTIEW"/>
<evidence type="ECO:0000256" key="1">
    <source>
        <dbReference type="ARBA" id="ARBA00010607"/>
    </source>
</evidence>
<dbReference type="InterPro" id="IPR001938">
    <property type="entry name" value="Thaumatin"/>
</dbReference>
<reference evidence="3" key="2">
    <citation type="submission" date="2021-01" db="UniProtKB">
        <authorList>
            <consortium name="EnsemblPlants"/>
        </authorList>
    </citation>
    <scope>IDENTIFICATION</scope>
</reference>
<evidence type="ECO:0000313" key="4">
    <source>
        <dbReference type="Proteomes" id="UP000594261"/>
    </source>
</evidence>
<protein>
    <recommendedName>
        <fullName evidence="5">Thaumatin-like protein</fullName>
    </recommendedName>
</protein>
<dbReference type="InParanoid" id="A0A7N2QZW4"/>
<dbReference type="InterPro" id="IPR037176">
    <property type="entry name" value="Osmotin/thaumatin-like_sf"/>
</dbReference>
<dbReference type="AlphaFoldDB" id="A0A7N2QZW4"/>
<evidence type="ECO:0000313" key="3">
    <source>
        <dbReference type="EnsemblPlants" id="QL02p079562:mrna"/>
    </source>
</evidence>
<dbReference type="SUPFAM" id="SSF49870">
    <property type="entry name" value="Osmotin, thaumatin-like protein"/>
    <property type="match status" value="1"/>
</dbReference>